<keyword evidence="1" id="KW-0812">Transmembrane</keyword>
<accession>A0A540VBL4</accession>
<sequence>MKASRMYTLQDVLIDTLWIMGLAGLLATLSYSSWYRRERGWRWGHVLNLPRTLVSLCLSLAAFCLGLALNGVTGYAPAPWWETATWSLLALLFVIQTGLYGLAGIRRGWDTPMEEKKR</sequence>
<reference evidence="2 3" key="1">
    <citation type="submission" date="2019-06" db="EMBL/GenBank/DDBJ databases">
        <title>Genome sequence of Litorilinea aerophila BAA-2444.</title>
        <authorList>
            <person name="Maclea K.S."/>
            <person name="Maurais E.G."/>
            <person name="Iannazzi L.C."/>
        </authorList>
    </citation>
    <scope>NUCLEOTIDE SEQUENCE [LARGE SCALE GENOMIC DNA]</scope>
    <source>
        <strain evidence="2 3">ATCC BAA-2444</strain>
    </source>
</reference>
<evidence type="ECO:0000313" key="2">
    <source>
        <dbReference type="EMBL" id="TQE94158.1"/>
    </source>
</evidence>
<evidence type="ECO:0000313" key="3">
    <source>
        <dbReference type="Proteomes" id="UP000317371"/>
    </source>
</evidence>
<keyword evidence="3" id="KW-1185">Reference proteome</keyword>
<dbReference type="InParanoid" id="A0A540VBL4"/>
<protein>
    <submittedName>
        <fullName evidence="2">Uncharacterized protein</fullName>
    </submittedName>
</protein>
<evidence type="ECO:0000256" key="1">
    <source>
        <dbReference type="SAM" id="Phobius"/>
    </source>
</evidence>
<comment type="caution">
    <text evidence="2">The sequence shown here is derived from an EMBL/GenBank/DDBJ whole genome shotgun (WGS) entry which is preliminary data.</text>
</comment>
<feature type="transmembrane region" description="Helical" evidence="1">
    <location>
        <begin position="53"/>
        <end position="72"/>
    </location>
</feature>
<proteinExistence type="predicted"/>
<dbReference type="Proteomes" id="UP000317371">
    <property type="component" value="Unassembled WGS sequence"/>
</dbReference>
<dbReference type="OrthoDB" id="9875790at2"/>
<keyword evidence="1" id="KW-0472">Membrane</keyword>
<name>A0A540VBL4_9CHLR</name>
<dbReference type="AlphaFoldDB" id="A0A540VBL4"/>
<dbReference type="EMBL" id="VIGC01000027">
    <property type="protein sequence ID" value="TQE94158.1"/>
    <property type="molecule type" value="Genomic_DNA"/>
</dbReference>
<feature type="transmembrane region" description="Helical" evidence="1">
    <location>
        <begin position="12"/>
        <end position="32"/>
    </location>
</feature>
<gene>
    <name evidence="2" type="ORF">FKZ61_18190</name>
</gene>
<organism evidence="2 3">
    <name type="scientific">Litorilinea aerophila</name>
    <dbReference type="NCBI Taxonomy" id="1204385"/>
    <lineage>
        <taxon>Bacteria</taxon>
        <taxon>Bacillati</taxon>
        <taxon>Chloroflexota</taxon>
        <taxon>Caldilineae</taxon>
        <taxon>Caldilineales</taxon>
        <taxon>Caldilineaceae</taxon>
        <taxon>Litorilinea</taxon>
    </lineage>
</organism>
<keyword evidence="1" id="KW-1133">Transmembrane helix</keyword>
<feature type="transmembrane region" description="Helical" evidence="1">
    <location>
        <begin position="84"/>
        <end position="103"/>
    </location>
</feature>